<evidence type="ECO:0000259" key="7">
    <source>
        <dbReference type="Pfam" id="PF24986"/>
    </source>
</evidence>
<dbReference type="Proteomes" id="UP001481872">
    <property type="component" value="Unassembled WGS sequence"/>
</dbReference>
<evidence type="ECO:0000256" key="3">
    <source>
        <dbReference type="ARBA" id="ARBA00022552"/>
    </source>
</evidence>
<protein>
    <recommendedName>
        <fullName evidence="5">Ribosome maturation factor RimM</fullName>
    </recommendedName>
</protein>
<dbReference type="InterPro" id="IPR056792">
    <property type="entry name" value="PRC_RimM"/>
</dbReference>
<keyword evidence="2 5" id="KW-0690">Ribosome biogenesis</keyword>
<comment type="domain">
    <text evidence="5">The PRC barrel domain binds ribosomal protein uS19.</text>
</comment>
<dbReference type="PANTHER" id="PTHR33692:SF1">
    <property type="entry name" value="RIBOSOME MATURATION FACTOR RIMM"/>
    <property type="match status" value="1"/>
</dbReference>
<evidence type="ECO:0000256" key="1">
    <source>
        <dbReference type="ARBA" id="ARBA00022490"/>
    </source>
</evidence>
<proteinExistence type="inferred from homology"/>
<dbReference type="Gene3D" id="2.30.30.240">
    <property type="entry name" value="PRC-barrel domain"/>
    <property type="match status" value="1"/>
</dbReference>
<dbReference type="Gene3D" id="2.40.30.60">
    <property type="entry name" value="RimM"/>
    <property type="match status" value="1"/>
</dbReference>
<evidence type="ECO:0000256" key="2">
    <source>
        <dbReference type="ARBA" id="ARBA00022517"/>
    </source>
</evidence>
<feature type="domain" description="RimM N-terminal" evidence="6">
    <location>
        <begin position="9"/>
        <end position="86"/>
    </location>
</feature>
<dbReference type="Pfam" id="PF24986">
    <property type="entry name" value="PRC_RimM"/>
    <property type="match status" value="1"/>
</dbReference>
<reference evidence="8 9" key="1">
    <citation type="submission" date="2024-04" db="EMBL/GenBank/DDBJ databases">
        <title>Human intestinal bacterial collection.</title>
        <authorList>
            <person name="Pauvert C."/>
            <person name="Hitch T.C.A."/>
            <person name="Clavel T."/>
        </authorList>
    </citation>
    <scope>NUCLEOTIDE SEQUENCE [LARGE SCALE GENOMIC DNA]</scope>
    <source>
        <strain evidence="8 9">CLA-SR-H026</strain>
    </source>
</reference>
<evidence type="ECO:0000313" key="9">
    <source>
        <dbReference type="Proteomes" id="UP001481872"/>
    </source>
</evidence>
<accession>A0ABV1J4N4</accession>
<dbReference type="HAMAP" id="MF_00014">
    <property type="entry name" value="Ribosome_mat_RimM"/>
    <property type="match status" value="1"/>
</dbReference>
<comment type="similarity">
    <text evidence="5">Belongs to the RimM family.</text>
</comment>
<dbReference type="Pfam" id="PF01782">
    <property type="entry name" value="RimM"/>
    <property type="match status" value="1"/>
</dbReference>
<keyword evidence="4 5" id="KW-0143">Chaperone</keyword>
<evidence type="ECO:0000313" key="8">
    <source>
        <dbReference type="EMBL" id="MEQ3353148.1"/>
    </source>
</evidence>
<dbReference type="PANTHER" id="PTHR33692">
    <property type="entry name" value="RIBOSOME MATURATION FACTOR RIMM"/>
    <property type="match status" value="1"/>
</dbReference>
<dbReference type="NCBIfam" id="TIGR02273">
    <property type="entry name" value="16S_RimM"/>
    <property type="match status" value="1"/>
</dbReference>
<dbReference type="SUPFAM" id="SSF50346">
    <property type="entry name" value="PRC-barrel domain"/>
    <property type="match status" value="1"/>
</dbReference>
<keyword evidence="3 5" id="KW-0698">rRNA processing</keyword>
<comment type="subcellular location">
    <subcellularLocation>
        <location evidence="5">Cytoplasm</location>
    </subcellularLocation>
</comment>
<gene>
    <name evidence="5 8" type="primary">rimM</name>
    <name evidence="8" type="ORF">AAA081_02360</name>
</gene>
<dbReference type="InterPro" id="IPR036976">
    <property type="entry name" value="RimM_N_sf"/>
</dbReference>
<dbReference type="RefSeq" id="WP_349053547.1">
    <property type="nucleotide sequence ID" value="NZ_JBBNPS010000004.1"/>
</dbReference>
<dbReference type="InterPro" id="IPR009000">
    <property type="entry name" value="Transl_B-barrel_sf"/>
</dbReference>
<keyword evidence="9" id="KW-1185">Reference proteome</keyword>
<dbReference type="InterPro" id="IPR011033">
    <property type="entry name" value="PRC_barrel-like_sf"/>
</dbReference>
<dbReference type="InterPro" id="IPR002676">
    <property type="entry name" value="RimM_N"/>
</dbReference>
<dbReference type="SUPFAM" id="SSF50447">
    <property type="entry name" value="Translation proteins"/>
    <property type="match status" value="1"/>
</dbReference>
<dbReference type="InterPro" id="IPR011961">
    <property type="entry name" value="RimM"/>
</dbReference>
<dbReference type="EMBL" id="JBBNPS010000004">
    <property type="protein sequence ID" value="MEQ3353148.1"/>
    <property type="molecule type" value="Genomic_DNA"/>
</dbReference>
<comment type="function">
    <text evidence="5">An accessory protein needed during the final step in the assembly of 30S ribosomal subunit, possibly for assembly of the head region. Essential for efficient processing of 16S rRNA. May be needed both before and after RbfA during the maturation of 16S rRNA. It has affinity for free ribosomal 30S subunits but not for 70S ribosomes.</text>
</comment>
<evidence type="ECO:0000256" key="4">
    <source>
        <dbReference type="ARBA" id="ARBA00023186"/>
    </source>
</evidence>
<comment type="subunit">
    <text evidence="5">Binds ribosomal protein uS19.</text>
</comment>
<feature type="domain" description="Ribosome maturation factor RimM PRC barrel" evidence="7">
    <location>
        <begin position="100"/>
        <end position="159"/>
    </location>
</feature>
<sequence>MPKKDKVLVGLITSAHGIRGMVKVYPYTDSPDRFNTIQRVYIEGDNELRAVESASVQKNMALVKIQGVDTRNAAEGILKKKLFIPFDDRKPLGKDQFFIDDLIGLTVSTPSGDVIGELTDVMTQHGNDILVIDTEKGEVLIPFVKAFVRSVDTGGIVVEPIEGMLS</sequence>
<name>A0ABV1J4N4_9FIRM</name>
<evidence type="ECO:0000256" key="5">
    <source>
        <dbReference type="HAMAP-Rule" id="MF_00014"/>
    </source>
</evidence>
<comment type="caution">
    <text evidence="8">The sequence shown here is derived from an EMBL/GenBank/DDBJ whole genome shotgun (WGS) entry which is preliminary data.</text>
</comment>
<evidence type="ECO:0000259" key="6">
    <source>
        <dbReference type="Pfam" id="PF01782"/>
    </source>
</evidence>
<organism evidence="8 9">
    <name type="scientific">Aedoeadaptatus acetigenes</name>
    <dbReference type="NCBI Taxonomy" id="2981723"/>
    <lineage>
        <taxon>Bacteria</taxon>
        <taxon>Bacillati</taxon>
        <taxon>Bacillota</taxon>
        <taxon>Tissierellia</taxon>
        <taxon>Tissierellales</taxon>
        <taxon>Peptoniphilaceae</taxon>
        <taxon>Aedoeadaptatus</taxon>
    </lineage>
</organism>
<keyword evidence="1 5" id="KW-0963">Cytoplasm</keyword>